<name>A0A410E1E0_9CLOT</name>
<feature type="transmembrane region" description="Helical" evidence="1">
    <location>
        <begin position="66"/>
        <end position="86"/>
    </location>
</feature>
<keyword evidence="1" id="KW-0472">Membrane</keyword>
<accession>A0A410E1E0</accession>
<dbReference type="AlphaFoldDB" id="A0A410E1E0"/>
<reference evidence="2 3" key="1">
    <citation type="submission" date="2018-01" db="EMBL/GenBank/DDBJ databases">
        <title>Genome Sequencing and Assembly of Anaerobacter polyendosporus strain CT4.</title>
        <authorList>
            <person name="Tachaapaikoon C."/>
            <person name="Sutheeworapong S."/>
            <person name="Jenjaroenpun P."/>
            <person name="Wongsurawat T."/>
            <person name="Nookeaw I."/>
            <person name="Cheawchanlertfa P."/>
            <person name="Kosugi A."/>
            <person name="Cheevadhanarak S."/>
            <person name="Ratanakhanokchai K."/>
        </authorList>
    </citation>
    <scope>NUCLEOTIDE SEQUENCE [LARGE SCALE GENOMIC DNA]</scope>
    <source>
        <strain evidence="2 3">CT4</strain>
    </source>
</reference>
<dbReference type="Pfam" id="PF04657">
    <property type="entry name" value="DMT_YdcZ"/>
    <property type="match status" value="1"/>
</dbReference>
<sequence>MFYILLSVIGGAFVTLSMIINGNLGERIGGLKGTLINYITGLSFAVVLFLVAKLTGNTLSIDRSNIAGIPAYAFFGGMLGVCVIVLSNKVIPKIPAIYSMVLMFVGQLIMGMVIDYFSFNKFSVGKLIGSVFIILGLLYNFNVDKKTSKKVVEN</sequence>
<keyword evidence="3" id="KW-1185">Reference proteome</keyword>
<evidence type="ECO:0000313" key="2">
    <source>
        <dbReference type="EMBL" id="QAA35111.1"/>
    </source>
</evidence>
<dbReference type="KEGG" id="cmah:C1I91_27640"/>
<dbReference type="SUPFAM" id="SSF103473">
    <property type="entry name" value="MFS general substrate transporter"/>
    <property type="match status" value="1"/>
</dbReference>
<protein>
    <recommendedName>
        <fullName evidence="4">DMT family transporter</fullName>
    </recommendedName>
</protein>
<evidence type="ECO:0000313" key="3">
    <source>
        <dbReference type="Proteomes" id="UP000286268"/>
    </source>
</evidence>
<proteinExistence type="predicted"/>
<dbReference type="Proteomes" id="UP000286268">
    <property type="component" value="Chromosome"/>
</dbReference>
<dbReference type="OrthoDB" id="1654616at2"/>
<feature type="transmembrane region" description="Helical" evidence="1">
    <location>
        <begin position="6"/>
        <end position="24"/>
    </location>
</feature>
<keyword evidence="1" id="KW-0812">Transmembrane</keyword>
<dbReference type="PANTHER" id="PTHR34821:SF2">
    <property type="entry name" value="INNER MEMBRANE PROTEIN YDCZ"/>
    <property type="match status" value="1"/>
</dbReference>
<dbReference type="InterPro" id="IPR036259">
    <property type="entry name" value="MFS_trans_sf"/>
</dbReference>
<feature type="transmembrane region" description="Helical" evidence="1">
    <location>
        <begin position="36"/>
        <end position="54"/>
    </location>
</feature>
<dbReference type="InterPro" id="IPR006750">
    <property type="entry name" value="YdcZ"/>
</dbReference>
<feature type="transmembrane region" description="Helical" evidence="1">
    <location>
        <begin position="98"/>
        <end position="117"/>
    </location>
</feature>
<gene>
    <name evidence="2" type="ORF">C1I91_27640</name>
</gene>
<organism evidence="2 3">
    <name type="scientific">Clostridium manihotivorum</name>
    <dbReference type="NCBI Taxonomy" id="2320868"/>
    <lineage>
        <taxon>Bacteria</taxon>
        <taxon>Bacillati</taxon>
        <taxon>Bacillota</taxon>
        <taxon>Clostridia</taxon>
        <taxon>Eubacteriales</taxon>
        <taxon>Clostridiaceae</taxon>
        <taxon>Clostridium</taxon>
    </lineage>
</organism>
<evidence type="ECO:0008006" key="4">
    <source>
        <dbReference type="Google" id="ProtNLM"/>
    </source>
</evidence>
<dbReference type="EMBL" id="CP025746">
    <property type="protein sequence ID" value="QAA35111.1"/>
    <property type="molecule type" value="Genomic_DNA"/>
</dbReference>
<feature type="transmembrane region" description="Helical" evidence="1">
    <location>
        <begin position="123"/>
        <end position="141"/>
    </location>
</feature>
<evidence type="ECO:0000256" key="1">
    <source>
        <dbReference type="SAM" id="Phobius"/>
    </source>
</evidence>
<dbReference type="RefSeq" id="WP_128215804.1">
    <property type="nucleotide sequence ID" value="NZ_CP025746.1"/>
</dbReference>
<keyword evidence="1" id="KW-1133">Transmembrane helix</keyword>
<dbReference type="GO" id="GO:0005886">
    <property type="term" value="C:plasma membrane"/>
    <property type="evidence" value="ECO:0007669"/>
    <property type="project" value="TreeGrafter"/>
</dbReference>
<dbReference type="PANTHER" id="PTHR34821">
    <property type="entry name" value="INNER MEMBRANE PROTEIN YDCZ"/>
    <property type="match status" value="1"/>
</dbReference>